<dbReference type="CDD" id="cd16027">
    <property type="entry name" value="SGSH"/>
    <property type="match status" value="1"/>
</dbReference>
<name>A0A2D0NBD9_FLAN2</name>
<dbReference type="OrthoDB" id="9789742at2"/>
<feature type="signal peptide" evidence="3">
    <location>
        <begin position="1"/>
        <end position="22"/>
    </location>
</feature>
<evidence type="ECO:0000313" key="5">
    <source>
        <dbReference type="EMBL" id="PHN05698.1"/>
    </source>
</evidence>
<evidence type="ECO:0000256" key="2">
    <source>
        <dbReference type="ARBA" id="ARBA00022801"/>
    </source>
</evidence>
<dbReference type="Gene3D" id="1.25.10.10">
    <property type="entry name" value="Leucine-rich Repeat Variant"/>
    <property type="match status" value="1"/>
</dbReference>
<dbReference type="PANTHER" id="PTHR42693:SF53">
    <property type="entry name" value="ENDO-4-O-SULFATASE"/>
    <property type="match status" value="1"/>
</dbReference>
<proteinExistence type="inferred from homology"/>
<dbReference type="Proteomes" id="UP000223913">
    <property type="component" value="Unassembled WGS sequence"/>
</dbReference>
<dbReference type="Pfam" id="PF00884">
    <property type="entry name" value="Sulfatase"/>
    <property type="match status" value="2"/>
</dbReference>
<comment type="caution">
    <text evidence="5">The sequence shown here is derived from an EMBL/GenBank/DDBJ whole genome shotgun (WGS) entry which is preliminary data.</text>
</comment>
<dbReference type="EMBL" id="PDUD01000020">
    <property type="protein sequence ID" value="PHN05698.1"/>
    <property type="molecule type" value="Genomic_DNA"/>
</dbReference>
<keyword evidence="3" id="KW-0732">Signal</keyword>
<evidence type="ECO:0000256" key="3">
    <source>
        <dbReference type="SAM" id="SignalP"/>
    </source>
</evidence>
<feature type="domain" description="Sulfatase N-terminal" evidence="4">
    <location>
        <begin position="142"/>
        <end position="299"/>
    </location>
</feature>
<evidence type="ECO:0000313" key="6">
    <source>
        <dbReference type="Proteomes" id="UP000223913"/>
    </source>
</evidence>
<evidence type="ECO:0000256" key="1">
    <source>
        <dbReference type="ARBA" id="ARBA00008779"/>
    </source>
</evidence>
<accession>A0A2D0NBD9</accession>
<feature type="domain" description="Sulfatase N-terminal" evidence="4">
    <location>
        <begin position="27"/>
        <end position="117"/>
    </location>
</feature>
<reference evidence="5 6" key="1">
    <citation type="submission" date="2017-10" db="EMBL/GenBank/DDBJ databases">
        <title>The draft genome sequence of Lewinella nigricans NBRC 102662.</title>
        <authorList>
            <person name="Wang K."/>
        </authorList>
    </citation>
    <scope>NUCLEOTIDE SEQUENCE [LARGE SCALE GENOMIC DNA]</scope>
    <source>
        <strain evidence="5 6">NBRC 102662</strain>
    </source>
</reference>
<gene>
    <name evidence="5" type="ORF">CRP01_14570</name>
</gene>
<sequence length="619" mass="70060">MNKLITILLLFLCGTSSQNGFAQKKSPNILWLVVEDLSPYFSFYGNPYTNTPTLDELAAESIVFTNAFSNGAQCSPARSTLISGIYAPMLATDWHREARAVPEQFYFPKYLQEAGYYCTNSSKRDYNASNPPQGIWNDSSNKASYVDRPDKEQPFFAVFNYGGTHTKRIATRNVEGRSPRRTDPARVELPPYLPDEAWIRDDLAWHYDAVTEMDAWVKSKLEELEASGEADNTIVFFYSDHGGCLPRAKAFVYETGTQIPLVVHFPKKLKRLAGVKTPSRDDRLVGFIDFAPTLFNLIGMEAPGFMMGQAFLGRKQPQPKSRLFLYRANQEQSFIPSRAWTDGRYRLIWNFNTAYPNGARQSYQWQMPSYQAWDRAHLEGKTDGIENRFWEPMTALEFYDTDQDPYEVNNLVNDPAQRERVSQMLKELMDFMIDNKDLGLYPWSMRHREDATPFYESVRLSGQDVASVIRAAALASIAGPADLPALEDLLNNTDPAIQYWAARGVLQMLEKGMITQIPGGILRIFGDEAANTELRLACAEVMVKHGNDRDALYYIVDQVEADYYIAYATLQNLGASAKPAASRLIQLLDKEGLKHFHIRSALINTGHLDYKGIYPAGGE</sequence>
<dbReference type="Gene3D" id="3.40.720.10">
    <property type="entry name" value="Alkaline Phosphatase, subunit A"/>
    <property type="match status" value="1"/>
</dbReference>
<dbReference type="RefSeq" id="WP_099150789.1">
    <property type="nucleotide sequence ID" value="NZ_PDUD01000020.1"/>
</dbReference>
<protein>
    <recommendedName>
        <fullName evidence="4">Sulfatase N-terminal domain-containing protein</fullName>
    </recommendedName>
</protein>
<dbReference type="GO" id="GO:0004065">
    <property type="term" value="F:arylsulfatase activity"/>
    <property type="evidence" value="ECO:0007669"/>
    <property type="project" value="TreeGrafter"/>
</dbReference>
<dbReference type="InterPro" id="IPR000917">
    <property type="entry name" value="Sulfatase_N"/>
</dbReference>
<dbReference type="AlphaFoldDB" id="A0A2D0NBD9"/>
<dbReference type="InterPro" id="IPR011989">
    <property type="entry name" value="ARM-like"/>
</dbReference>
<comment type="similarity">
    <text evidence="1">Belongs to the sulfatase family.</text>
</comment>
<feature type="chain" id="PRO_5012384000" description="Sulfatase N-terminal domain-containing protein" evidence="3">
    <location>
        <begin position="23"/>
        <end position="619"/>
    </location>
</feature>
<keyword evidence="2" id="KW-0378">Hydrolase</keyword>
<dbReference type="InterPro" id="IPR017850">
    <property type="entry name" value="Alkaline_phosphatase_core_sf"/>
</dbReference>
<dbReference type="SUPFAM" id="SSF53649">
    <property type="entry name" value="Alkaline phosphatase-like"/>
    <property type="match status" value="1"/>
</dbReference>
<dbReference type="InterPro" id="IPR050738">
    <property type="entry name" value="Sulfatase"/>
</dbReference>
<organism evidence="5 6">
    <name type="scientific">Flavilitoribacter nigricans (strain ATCC 23147 / DSM 23189 / NBRC 102662 / NCIMB 1420 / SS-2)</name>
    <name type="common">Lewinella nigricans</name>
    <dbReference type="NCBI Taxonomy" id="1122177"/>
    <lineage>
        <taxon>Bacteria</taxon>
        <taxon>Pseudomonadati</taxon>
        <taxon>Bacteroidota</taxon>
        <taxon>Saprospiria</taxon>
        <taxon>Saprospirales</taxon>
        <taxon>Lewinellaceae</taxon>
        <taxon>Flavilitoribacter</taxon>
    </lineage>
</organism>
<dbReference type="PANTHER" id="PTHR42693">
    <property type="entry name" value="ARYLSULFATASE FAMILY MEMBER"/>
    <property type="match status" value="1"/>
</dbReference>
<evidence type="ECO:0000259" key="4">
    <source>
        <dbReference type="Pfam" id="PF00884"/>
    </source>
</evidence>
<keyword evidence="6" id="KW-1185">Reference proteome</keyword>